<dbReference type="Pfam" id="PF01381">
    <property type="entry name" value="HTH_3"/>
    <property type="match status" value="1"/>
</dbReference>
<name>A0A5D8Z6X0_9GAMM</name>
<dbReference type="AlphaFoldDB" id="A0A5D8Z6X0"/>
<organism evidence="3 4">
    <name type="scientific">Cognatilysobacter lacus</name>
    <dbReference type="NCBI Taxonomy" id="1643323"/>
    <lineage>
        <taxon>Bacteria</taxon>
        <taxon>Pseudomonadati</taxon>
        <taxon>Pseudomonadota</taxon>
        <taxon>Gammaproteobacteria</taxon>
        <taxon>Lysobacterales</taxon>
        <taxon>Lysobacteraceae</taxon>
        <taxon>Cognatilysobacter</taxon>
    </lineage>
</organism>
<protein>
    <submittedName>
        <fullName evidence="3">Helix-turn-helix transcriptional regulator</fullName>
    </submittedName>
</protein>
<dbReference type="Proteomes" id="UP000323164">
    <property type="component" value="Unassembled WGS sequence"/>
</dbReference>
<sequence>MGKSTQRLTNRLRELRLDAGITQQDLADVAGITRQTVIAIEGAKYSPSLEVAFLIAEALGTGVEDVFQLQRPVR</sequence>
<dbReference type="SUPFAM" id="SSF47413">
    <property type="entry name" value="lambda repressor-like DNA-binding domains"/>
    <property type="match status" value="1"/>
</dbReference>
<dbReference type="PANTHER" id="PTHR46558">
    <property type="entry name" value="TRACRIPTIONAL REGULATORY PROTEIN-RELATED-RELATED"/>
    <property type="match status" value="1"/>
</dbReference>
<evidence type="ECO:0000259" key="2">
    <source>
        <dbReference type="PROSITE" id="PS50943"/>
    </source>
</evidence>
<dbReference type="PROSITE" id="PS50943">
    <property type="entry name" value="HTH_CROC1"/>
    <property type="match status" value="1"/>
</dbReference>
<dbReference type="SMART" id="SM00530">
    <property type="entry name" value="HTH_XRE"/>
    <property type="match status" value="1"/>
</dbReference>
<proteinExistence type="predicted"/>
<keyword evidence="4" id="KW-1185">Reference proteome</keyword>
<keyword evidence="1" id="KW-0238">DNA-binding</keyword>
<reference evidence="3 4" key="1">
    <citation type="submission" date="2019-08" db="EMBL/GenBank/DDBJ databases">
        <title>Draft genome sequence of Lysobacter sp. UKS-15.</title>
        <authorList>
            <person name="Im W.-T."/>
        </authorList>
    </citation>
    <scope>NUCLEOTIDE SEQUENCE [LARGE SCALE GENOMIC DNA]</scope>
    <source>
        <strain evidence="3 4">UKS-15</strain>
    </source>
</reference>
<dbReference type="GO" id="GO:0003677">
    <property type="term" value="F:DNA binding"/>
    <property type="evidence" value="ECO:0007669"/>
    <property type="project" value="UniProtKB-KW"/>
</dbReference>
<evidence type="ECO:0000313" key="4">
    <source>
        <dbReference type="Proteomes" id="UP000323164"/>
    </source>
</evidence>
<dbReference type="CDD" id="cd00093">
    <property type="entry name" value="HTH_XRE"/>
    <property type="match status" value="1"/>
</dbReference>
<accession>A0A5D8Z6X0</accession>
<evidence type="ECO:0000313" key="3">
    <source>
        <dbReference type="EMBL" id="TZF90417.1"/>
    </source>
</evidence>
<evidence type="ECO:0000256" key="1">
    <source>
        <dbReference type="ARBA" id="ARBA00023125"/>
    </source>
</evidence>
<gene>
    <name evidence="3" type="ORF">FW784_05285</name>
</gene>
<feature type="domain" description="HTH cro/C1-type" evidence="2">
    <location>
        <begin position="12"/>
        <end position="66"/>
    </location>
</feature>
<dbReference type="InterPro" id="IPR001387">
    <property type="entry name" value="Cro/C1-type_HTH"/>
</dbReference>
<dbReference type="RefSeq" id="WP_149352312.1">
    <property type="nucleotide sequence ID" value="NZ_VTRV01000039.1"/>
</dbReference>
<dbReference type="OrthoDB" id="3034420at2"/>
<dbReference type="EMBL" id="VTRV01000039">
    <property type="protein sequence ID" value="TZF90417.1"/>
    <property type="molecule type" value="Genomic_DNA"/>
</dbReference>
<dbReference type="InterPro" id="IPR010982">
    <property type="entry name" value="Lambda_DNA-bd_dom_sf"/>
</dbReference>
<comment type="caution">
    <text evidence="3">The sequence shown here is derived from an EMBL/GenBank/DDBJ whole genome shotgun (WGS) entry which is preliminary data.</text>
</comment>
<dbReference type="Gene3D" id="1.10.260.40">
    <property type="entry name" value="lambda repressor-like DNA-binding domains"/>
    <property type="match status" value="1"/>
</dbReference>
<dbReference type="PANTHER" id="PTHR46558:SF4">
    <property type="entry name" value="DNA-BIDING PHAGE PROTEIN"/>
    <property type="match status" value="1"/>
</dbReference>